<dbReference type="InterPro" id="IPR039425">
    <property type="entry name" value="RNA_pol_sigma-70-like"/>
</dbReference>
<dbReference type="Pfam" id="PF04542">
    <property type="entry name" value="Sigma70_r2"/>
    <property type="match status" value="1"/>
</dbReference>
<dbReference type="Proteomes" id="UP000316639">
    <property type="component" value="Unassembled WGS sequence"/>
</dbReference>
<protein>
    <submittedName>
        <fullName evidence="8">Sigma-70 family RNA polymerase sigma factor</fullName>
    </submittedName>
</protein>
<dbReference type="PANTHER" id="PTHR43133">
    <property type="entry name" value="RNA POLYMERASE ECF-TYPE SIGMA FACTO"/>
    <property type="match status" value="1"/>
</dbReference>
<dbReference type="InterPro" id="IPR007630">
    <property type="entry name" value="RNA_pol_sigma70_r4"/>
</dbReference>
<dbReference type="InterPro" id="IPR014284">
    <property type="entry name" value="RNA_pol_sigma-70_dom"/>
</dbReference>
<dbReference type="EMBL" id="VOBR01000001">
    <property type="protein sequence ID" value="TWP54166.1"/>
    <property type="molecule type" value="Genomic_DNA"/>
</dbReference>
<comment type="caution">
    <text evidence="8">The sequence shown here is derived from an EMBL/GenBank/DDBJ whole genome shotgun (WGS) entry which is preliminary data.</text>
</comment>
<dbReference type="OrthoDB" id="9811152at2"/>
<reference evidence="8 9" key="1">
    <citation type="submission" date="2019-07" db="EMBL/GenBank/DDBJ databases">
        <title>Lentzea xizangensis sp. nov., isolated from Qinghai-Tibetan Plateau Soils.</title>
        <authorList>
            <person name="Huang J."/>
        </authorList>
    </citation>
    <scope>NUCLEOTIDE SEQUENCE [LARGE SCALE GENOMIC DNA]</scope>
    <source>
        <strain evidence="8 9">FXJ1.1311</strain>
    </source>
</reference>
<evidence type="ECO:0000313" key="8">
    <source>
        <dbReference type="EMBL" id="TWP54166.1"/>
    </source>
</evidence>
<dbReference type="CDD" id="cd06171">
    <property type="entry name" value="Sigma70_r4"/>
    <property type="match status" value="1"/>
</dbReference>
<feature type="domain" description="RNA polymerase sigma-70 region 2" evidence="6">
    <location>
        <begin position="20"/>
        <end position="88"/>
    </location>
</feature>
<dbReference type="Gene3D" id="1.10.10.10">
    <property type="entry name" value="Winged helix-like DNA-binding domain superfamily/Winged helix DNA-binding domain"/>
    <property type="match status" value="1"/>
</dbReference>
<keyword evidence="2" id="KW-0805">Transcription regulation</keyword>
<keyword evidence="4" id="KW-0238">DNA-binding</keyword>
<evidence type="ECO:0000256" key="3">
    <source>
        <dbReference type="ARBA" id="ARBA00023082"/>
    </source>
</evidence>
<dbReference type="GO" id="GO:0006352">
    <property type="term" value="P:DNA-templated transcription initiation"/>
    <property type="evidence" value="ECO:0007669"/>
    <property type="project" value="InterPro"/>
</dbReference>
<dbReference type="GO" id="GO:0003677">
    <property type="term" value="F:DNA binding"/>
    <property type="evidence" value="ECO:0007669"/>
    <property type="project" value="UniProtKB-KW"/>
</dbReference>
<evidence type="ECO:0000259" key="7">
    <source>
        <dbReference type="Pfam" id="PF04545"/>
    </source>
</evidence>
<dbReference type="AlphaFoldDB" id="A0A563F2F6"/>
<evidence type="ECO:0000256" key="4">
    <source>
        <dbReference type="ARBA" id="ARBA00023125"/>
    </source>
</evidence>
<dbReference type="RefSeq" id="WP_146348949.1">
    <property type="nucleotide sequence ID" value="NZ_VOBR01000001.1"/>
</dbReference>
<keyword evidence="9" id="KW-1185">Reference proteome</keyword>
<dbReference type="InterPro" id="IPR013324">
    <property type="entry name" value="RNA_pol_sigma_r3/r4-like"/>
</dbReference>
<dbReference type="InterPro" id="IPR036388">
    <property type="entry name" value="WH-like_DNA-bd_sf"/>
</dbReference>
<sequence length="181" mass="20103">MTTATLDHPRARHETLIRGLFDAHGGALERYVTKLLDGDRHTAADIVQETALRAWQNVDDLDVSGPDFRPWLLKVARRLVIDRHRKRANRPTEVGGDAPDWAVRVGDATERTLAAIVVQEALDSLTDEHRDVIREVYFKGSNVGDAARVLGIPAGTVKSRTYYALRALRATMGKRGLMSPV</sequence>
<evidence type="ECO:0000256" key="2">
    <source>
        <dbReference type="ARBA" id="ARBA00023015"/>
    </source>
</evidence>
<proteinExistence type="inferred from homology"/>
<keyword evidence="5" id="KW-0804">Transcription</keyword>
<evidence type="ECO:0000256" key="5">
    <source>
        <dbReference type="ARBA" id="ARBA00023163"/>
    </source>
</evidence>
<dbReference type="Pfam" id="PF04545">
    <property type="entry name" value="Sigma70_r4"/>
    <property type="match status" value="1"/>
</dbReference>
<dbReference type="NCBIfam" id="TIGR02937">
    <property type="entry name" value="sigma70-ECF"/>
    <property type="match status" value="1"/>
</dbReference>
<dbReference type="PANTHER" id="PTHR43133:SF52">
    <property type="entry name" value="ECF RNA POLYMERASE SIGMA FACTOR SIGL"/>
    <property type="match status" value="1"/>
</dbReference>
<evidence type="ECO:0000313" key="9">
    <source>
        <dbReference type="Proteomes" id="UP000316639"/>
    </source>
</evidence>
<dbReference type="Gene3D" id="1.10.1740.10">
    <property type="match status" value="1"/>
</dbReference>
<evidence type="ECO:0000259" key="6">
    <source>
        <dbReference type="Pfam" id="PF04542"/>
    </source>
</evidence>
<accession>A0A563F2F6</accession>
<organism evidence="8 9">
    <name type="scientific">Lentzea tibetensis</name>
    <dbReference type="NCBI Taxonomy" id="2591470"/>
    <lineage>
        <taxon>Bacteria</taxon>
        <taxon>Bacillati</taxon>
        <taxon>Actinomycetota</taxon>
        <taxon>Actinomycetes</taxon>
        <taxon>Pseudonocardiales</taxon>
        <taxon>Pseudonocardiaceae</taxon>
        <taxon>Lentzea</taxon>
    </lineage>
</organism>
<dbReference type="GO" id="GO:0016987">
    <property type="term" value="F:sigma factor activity"/>
    <property type="evidence" value="ECO:0007669"/>
    <property type="project" value="UniProtKB-KW"/>
</dbReference>
<dbReference type="InterPro" id="IPR007627">
    <property type="entry name" value="RNA_pol_sigma70_r2"/>
</dbReference>
<evidence type="ECO:0000256" key="1">
    <source>
        <dbReference type="ARBA" id="ARBA00010641"/>
    </source>
</evidence>
<dbReference type="InterPro" id="IPR013325">
    <property type="entry name" value="RNA_pol_sigma_r2"/>
</dbReference>
<keyword evidence="3" id="KW-0731">Sigma factor</keyword>
<feature type="domain" description="RNA polymerase sigma-70 region 4" evidence="7">
    <location>
        <begin position="121"/>
        <end position="170"/>
    </location>
</feature>
<name>A0A563F2F6_9PSEU</name>
<dbReference type="SUPFAM" id="SSF88659">
    <property type="entry name" value="Sigma3 and sigma4 domains of RNA polymerase sigma factors"/>
    <property type="match status" value="1"/>
</dbReference>
<dbReference type="SUPFAM" id="SSF88946">
    <property type="entry name" value="Sigma2 domain of RNA polymerase sigma factors"/>
    <property type="match status" value="1"/>
</dbReference>
<gene>
    <name evidence="8" type="ORF">FKR81_00955</name>
</gene>
<comment type="similarity">
    <text evidence="1">Belongs to the sigma-70 factor family. ECF subfamily.</text>
</comment>